<dbReference type="SUPFAM" id="SSF53659">
    <property type="entry name" value="Isocitrate/Isopropylmalate dehydrogenase-like"/>
    <property type="match status" value="1"/>
</dbReference>
<comment type="caution">
    <text evidence="4">The sequence shown here is derived from an EMBL/GenBank/DDBJ whole genome shotgun (WGS) entry which is preliminary data.</text>
</comment>
<dbReference type="EMBL" id="JABEMA010000056">
    <property type="protein sequence ID" value="NNH22637.1"/>
    <property type="molecule type" value="Genomic_DNA"/>
</dbReference>
<reference evidence="4 5" key="1">
    <citation type="submission" date="2020-05" db="EMBL/GenBank/DDBJ databases">
        <title>MicrobeNet Type strains.</title>
        <authorList>
            <person name="Nicholson A.C."/>
        </authorList>
    </citation>
    <scope>NUCLEOTIDE SEQUENCE [LARGE SCALE GENOMIC DNA]</scope>
    <source>
        <strain evidence="4 5">JCM 14547</strain>
    </source>
</reference>
<evidence type="ECO:0000256" key="1">
    <source>
        <dbReference type="ARBA" id="ARBA00022723"/>
    </source>
</evidence>
<name>A0A849BNL5_9ACTN</name>
<keyword evidence="5" id="KW-1185">Reference proteome</keyword>
<dbReference type="PANTHER" id="PTHR30004:SF3">
    <property type="entry name" value="4-HYDROXYTHREONINE-4-PHOSPHATE DEHYDROGENASE 2-RELATED"/>
    <property type="match status" value="1"/>
</dbReference>
<evidence type="ECO:0000313" key="4">
    <source>
        <dbReference type="EMBL" id="NNH22637.1"/>
    </source>
</evidence>
<dbReference type="Pfam" id="PF04166">
    <property type="entry name" value="PdxA"/>
    <property type="match status" value="1"/>
</dbReference>
<dbReference type="GO" id="GO:0016491">
    <property type="term" value="F:oxidoreductase activity"/>
    <property type="evidence" value="ECO:0007669"/>
    <property type="project" value="UniProtKB-KW"/>
</dbReference>
<protein>
    <submittedName>
        <fullName evidence="4">4-hydroxythreonine-4-phosphate dehydrogenase</fullName>
    </submittedName>
</protein>
<gene>
    <name evidence="4" type="ORF">HLB09_05915</name>
</gene>
<evidence type="ECO:0000256" key="3">
    <source>
        <dbReference type="ARBA" id="ARBA00023027"/>
    </source>
</evidence>
<keyword evidence="1" id="KW-0479">Metal-binding</keyword>
<dbReference type="GO" id="GO:0046872">
    <property type="term" value="F:metal ion binding"/>
    <property type="evidence" value="ECO:0007669"/>
    <property type="project" value="UniProtKB-KW"/>
</dbReference>
<dbReference type="GO" id="GO:0051287">
    <property type="term" value="F:NAD binding"/>
    <property type="evidence" value="ECO:0007669"/>
    <property type="project" value="InterPro"/>
</dbReference>
<proteinExistence type="predicted"/>
<evidence type="ECO:0000256" key="2">
    <source>
        <dbReference type="ARBA" id="ARBA00023002"/>
    </source>
</evidence>
<evidence type="ECO:0000313" key="5">
    <source>
        <dbReference type="Proteomes" id="UP000555552"/>
    </source>
</evidence>
<sequence>MSPTTAPTTRPRIALTLGDPSGIGPELAAKLVADPANRAKADILVLASAAELDAAAAEAGVEVPHGPTAGPDAVAVVGSDLADQPVARGRVSVEGGRRAMADLESALAVYERGEADAIVFTPLNKAALSLAGMAHEDELRWFAHRLGFTGTTSELNLVPGLTTSRVTSHIPISEVASCISAHKVAEAARLLNTVVAAQGVERPRLAVCALNPHAGEGGKFGSEEIDHIAPAVALLRSEGVDAQGPFPCDTLFIRAREGEFDGVVTMYHDQGQIAMKLMGFEQGVTVQGGLPVPIATPAHGTAYGIVGQGVATLGPTQRAFDVALEMAQRDA</sequence>
<dbReference type="Gene3D" id="3.40.718.10">
    <property type="entry name" value="Isopropylmalate Dehydrogenase"/>
    <property type="match status" value="1"/>
</dbReference>
<dbReference type="PANTHER" id="PTHR30004">
    <property type="entry name" value="4-HYDROXYTHREONINE-4-PHOSPHATE DEHYDROGENASE"/>
    <property type="match status" value="1"/>
</dbReference>
<keyword evidence="2" id="KW-0560">Oxidoreductase</keyword>
<dbReference type="Proteomes" id="UP000555552">
    <property type="component" value="Unassembled WGS sequence"/>
</dbReference>
<organism evidence="4 5">
    <name type="scientific">Pseudokineococcus marinus</name>
    <dbReference type="NCBI Taxonomy" id="351215"/>
    <lineage>
        <taxon>Bacteria</taxon>
        <taxon>Bacillati</taxon>
        <taxon>Actinomycetota</taxon>
        <taxon>Actinomycetes</taxon>
        <taxon>Kineosporiales</taxon>
        <taxon>Kineosporiaceae</taxon>
        <taxon>Pseudokineococcus</taxon>
    </lineage>
</organism>
<dbReference type="RefSeq" id="WP_171202475.1">
    <property type="nucleotide sequence ID" value="NZ_BAAANP010000011.1"/>
</dbReference>
<dbReference type="InterPro" id="IPR005255">
    <property type="entry name" value="PdxA_fam"/>
</dbReference>
<accession>A0A849BNL5</accession>
<dbReference type="AlphaFoldDB" id="A0A849BNL5"/>
<keyword evidence="3" id="KW-0520">NAD</keyword>